<reference evidence="4 5" key="1">
    <citation type="journal article" date="2015" name="Stand. Genomic Sci.">
        <title>Genomic Encyclopedia of Bacterial and Archaeal Type Strains, Phase III: the genomes of soil and plant-associated and newly described type strains.</title>
        <authorList>
            <person name="Whitman W.B."/>
            <person name="Woyke T."/>
            <person name="Klenk H.P."/>
            <person name="Zhou Y."/>
            <person name="Lilburn T.G."/>
            <person name="Beck B.J."/>
            <person name="De Vos P."/>
            <person name="Vandamme P."/>
            <person name="Eisen J.A."/>
            <person name="Garrity G."/>
            <person name="Hugenholtz P."/>
            <person name="Kyrpides N.C."/>
        </authorList>
    </citation>
    <scope>NUCLEOTIDE SEQUENCE [LARGE SCALE GENOMIC DNA]</scope>
    <source>
        <strain evidence="4 5">CECT 8445</strain>
    </source>
</reference>
<feature type="signal peptide" evidence="2">
    <location>
        <begin position="1"/>
        <end position="22"/>
    </location>
</feature>
<dbReference type="RefSeq" id="WP_132704800.1">
    <property type="nucleotide sequence ID" value="NZ_SMGI01000002.1"/>
</dbReference>
<protein>
    <submittedName>
        <fullName evidence="4">Septal ring factor EnvC (AmiA/AmiB activator)</fullName>
    </submittedName>
</protein>
<dbReference type="InterPro" id="IPR050570">
    <property type="entry name" value="Cell_wall_metabolism_enzyme"/>
</dbReference>
<dbReference type="Gene3D" id="6.10.250.3150">
    <property type="match status" value="1"/>
</dbReference>
<keyword evidence="2" id="KW-0732">Signal</keyword>
<proteinExistence type="predicted"/>
<feature type="coiled-coil region" evidence="1">
    <location>
        <begin position="20"/>
        <end position="117"/>
    </location>
</feature>
<evidence type="ECO:0000256" key="2">
    <source>
        <dbReference type="SAM" id="SignalP"/>
    </source>
</evidence>
<evidence type="ECO:0000313" key="4">
    <source>
        <dbReference type="EMBL" id="TCK67761.1"/>
    </source>
</evidence>
<feature type="domain" description="M23ase beta-sheet core" evidence="3">
    <location>
        <begin position="308"/>
        <end position="399"/>
    </location>
</feature>
<dbReference type="EMBL" id="SMGI01000002">
    <property type="protein sequence ID" value="TCK67761.1"/>
    <property type="molecule type" value="Genomic_DNA"/>
</dbReference>
<dbReference type="Pfam" id="PF01551">
    <property type="entry name" value="Peptidase_M23"/>
    <property type="match status" value="1"/>
</dbReference>
<organism evidence="4 5">
    <name type="scientific">Winogradskyella wandonensis</name>
    <dbReference type="NCBI Taxonomy" id="1442586"/>
    <lineage>
        <taxon>Bacteria</taxon>
        <taxon>Pseudomonadati</taxon>
        <taxon>Bacteroidota</taxon>
        <taxon>Flavobacteriia</taxon>
        <taxon>Flavobacteriales</taxon>
        <taxon>Flavobacteriaceae</taxon>
        <taxon>Winogradskyella</taxon>
    </lineage>
</organism>
<keyword evidence="1" id="KW-0175">Coiled coil</keyword>
<dbReference type="SUPFAM" id="SSF51261">
    <property type="entry name" value="Duplicated hybrid motif"/>
    <property type="match status" value="1"/>
</dbReference>
<dbReference type="PANTHER" id="PTHR21666">
    <property type="entry name" value="PEPTIDASE-RELATED"/>
    <property type="match status" value="1"/>
</dbReference>
<name>A0A4V2PTT2_9FLAO</name>
<feature type="coiled-coil region" evidence="1">
    <location>
        <begin position="161"/>
        <end position="248"/>
    </location>
</feature>
<feature type="chain" id="PRO_5020882216" evidence="2">
    <location>
        <begin position="23"/>
        <end position="406"/>
    </location>
</feature>
<evidence type="ECO:0000259" key="3">
    <source>
        <dbReference type="Pfam" id="PF01551"/>
    </source>
</evidence>
<dbReference type="AlphaFoldDB" id="A0A4V2PTT2"/>
<dbReference type="Gene3D" id="2.70.70.10">
    <property type="entry name" value="Glucose Permease (Domain IIA)"/>
    <property type="match status" value="1"/>
</dbReference>
<dbReference type="CDD" id="cd12797">
    <property type="entry name" value="M23_peptidase"/>
    <property type="match status" value="1"/>
</dbReference>
<dbReference type="GO" id="GO:0004222">
    <property type="term" value="F:metalloendopeptidase activity"/>
    <property type="evidence" value="ECO:0007669"/>
    <property type="project" value="TreeGrafter"/>
</dbReference>
<dbReference type="InterPro" id="IPR016047">
    <property type="entry name" value="M23ase_b-sheet_dom"/>
</dbReference>
<comment type="caution">
    <text evidence="4">The sequence shown here is derived from an EMBL/GenBank/DDBJ whole genome shotgun (WGS) entry which is preliminary data.</text>
</comment>
<dbReference type="PANTHER" id="PTHR21666:SF270">
    <property type="entry name" value="MUREIN HYDROLASE ACTIVATOR ENVC"/>
    <property type="match status" value="1"/>
</dbReference>
<keyword evidence="5" id="KW-1185">Reference proteome</keyword>
<evidence type="ECO:0000256" key="1">
    <source>
        <dbReference type="SAM" id="Coils"/>
    </source>
</evidence>
<sequence length="406" mass="47123">MRFKSIFILVLVSVFSLSVVNAQSNKQKELEAKRQRILREINQLNSLNRQVKKKEVSVLKQVEDVDLKIRIRQNLINVTNEQANQLTRDINNNQKQITELRDQLELLKDNYAKMIVKSYKSKSEQSKVMFLLSSDNFKQAYKRLQYINQYKAYQKKQAEDIKLKTQELQKLNLKLSEQREQKKKLVAENQKAKRELEKEMKAQKELMALIRKDLKTYTAQIRKKRQEADRIDREINRLIREAIAASNKKAGKTSSSGEFALTPAGKALAENFEANKGRLRWPVDRGVIKSRYGVQRSITDKTVKNNYRSIYITTEENASVKAVFTGEVYKIMIIKNANPAVMIRHGNYITVYMNMSKINVKPGEKVETGQVIGKAFTNKTTGETLLGFRVYKNDATQNPEYWLSKN</sequence>
<gene>
    <name evidence="4" type="ORF">DFQ05_1542</name>
</gene>
<evidence type="ECO:0000313" key="5">
    <source>
        <dbReference type="Proteomes" id="UP000295714"/>
    </source>
</evidence>
<accession>A0A4V2PTT2</accession>
<dbReference type="InterPro" id="IPR011055">
    <property type="entry name" value="Dup_hybrid_motif"/>
</dbReference>
<dbReference type="OrthoDB" id="9815884at2"/>
<dbReference type="Proteomes" id="UP000295714">
    <property type="component" value="Unassembled WGS sequence"/>
</dbReference>